<name>A0A934VD83_9BACT</name>
<comment type="similarity">
    <text evidence="1">Belongs to the sulfatase family.</text>
</comment>
<comment type="caution">
    <text evidence="4">The sequence shown here is derived from an EMBL/GenBank/DDBJ whole genome shotgun (WGS) entry which is preliminary data.</text>
</comment>
<dbReference type="InterPro" id="IPR017850">
    <property type="entry name" value="Alkaline_phosphatase_core_sf"/>
</dbReference>
<feature type="domain" description="Sulfatase N-terminal" evidence="3">
    <location>
        <begin position="21"/>
        <end position="297"/>
    </location>
</feature>
<dbReference type="PANTHER" id="PTHR42693:SF53">
    <property type="entry name" value="ENDO-4-O-SULFATASE"/>
    <property type="match status" value="1"/>
</dbReference>
<keyword evidence="2 4" id="KW-0378">Hydrolase</keyword>
<dbReference type="GO" id="GO:0004065">
    <property type="term" value="F:arylsulfatase activity"/>
    <property type="evidence" value="ECO:0007669"/>
    <property type="project" value="TreeGrafter"/>
</dbReference>
<dbReference type="Gene3D" id="1.25.10.10">
    <property type="entry name" value="Leucine-rich Repeat Variant"/>
    <property type="match status" value="1"/>
</dbReference>
<evidence type="ECO:0000313" key="5">
    <source>
        <dbReference type="Proteomes" id="UP000658278"/>
    </source>
</evidence>
<organism evidence="4 5">
    <name type="scientific">Haloferula rosea</name>
    <dbReference type="NCBI Taxonomy" id="490093"/>
    <lineage>
        <taxon>Bacteria</taxon>
        <taxon>Pseudomonadati</taxon>
        <taxon>Verrucomicrobiota</taxon>
        <taxon>Verrucomicrobiia</taxon>
        <taxon>Verrucomicrobiales</taxon>
        <taxon>Verrucomicrobiaceae</taxon>
        <taxon>Haloferula</taxon>
    </lineage>
</organism>
<dbReference type="Pfam" id="PF13646">
    <property type="entry name" value="HEAT_2"/>
    <property type="match status" value="1"/>
</dbReference>
<evidence type="ECO:0000256" key="2">
    <source>
        <dbReference type="ARBA" id="ARBA00022801"/>
    </source>
</evidence>
<gene>
    <name evidence="4" type="ORF">JIN81_03270</name>
</gene>
<dbReference type="PANTHER" id="PTHR42693">
    <property type="entry name" value="ARYLSULFATASE FAMILY MEMBER"/>
    <property type="match status" value="1"/>
</dbReference>
<dbReference type="Pfam" id="PF00884">
    <property type="entry name" value="Sulfatase"/>
    <property type="match status" value="1"/>
</dbReference>
<dbReference type="InterPro" id="IPR000917">
    <property type="entry name" value="Sulfatase_N"/>
</dbReference>
<protein>
    <submittedName>
        <fullName evidence="4">Sulfatase-like hydrolase/transferase</fullName>
    </submittedName>
</protein>
<dbReference type="InterPro" id="IPR016024">
    <property type="entry name" value="ARM-type_fold"/>
</dbReference>
<dbReference type="Proteomes" id="UP000658278">
    <property type="component" value="Unassembled WGS sequence"/>
</dbReference>
<dbReference type="EMBL" id="JAENII010000002">
    <property type="protein sequence ID" value="MBK1826024.1"/>
    <property type="molecule type" value="Genomic_DNA"/>
</dbReference>
<sequence length="615" mass="69468">MKFLLLLLALTTANVRSAERPNIVWLVSEDNAARFLRLYDPKGAELPHIESLAKRGLTFDHAFSNAPVCSVARSTLISGCYAPRTGTQFHRRLVKVPPPVGLDLFPTYLRGAGYYCTNHSKEDYNYTKNQGVWDESSRRASYRNRKADQPFFHVENFTVTHEGSLHFNAKTFQSQREQLTKEGTSVAPYLPDSPLARFTHEWYLGRHRELDKQIGKFLAGLEEDQLLEDTIIFYYGDHGGVLPRSKGYIYESGLHVPLVVTIPEKWKHLFPGKPGERIRGFVSFVDFAPTVLALAGIGIPEPMDGRPFLGTSVTRSELDARNVTYGYADRFDEKYDPVRSIRRGNFKYIRSYQPFNPDLAFNAYRYRQMLYREWKDQFRSGDLNARQSQFFQPRAAEALYDLDSDPHELVNLAADPSFRSTLLTMRADLRKWVKGLPDLSFYPEPALIESAWKNPVSYGLEHQSDIAELVDTADLSLLPYEEAAPKLRIALQSENPWKRYWAWTACSSFGKQAAEFTETARTAAGSDDNNLVRMRAAEFLAVGGEEQAVPLLTGILKDSSTGPEALLILNTMSALHDGPHACQFPKAKAAVGKRFRNQPAGSLIADRLTYLATSP</sequence>
<dbReference type="InterPro" id="IPR050738">
    <property type="entry name" value="Sulfatase"/>
</dbReference>
<proteinExistence type="inferred from homology"/>
<dbReference type="InterPro" id="IPR011989">
    <property type="entry name" value="ARM-like"/>
</dbReference>
<evidence type="ECO:0000259" key="3">
    <source>
        <dbReference type="Pfam" id="PF00884"/>
    </source>
</evidence>
<evidence type="ECO:0000313" key="4">
    <source>
        <dbReference type="EMBL" id="MBK1826024.1"/>
    </source>
</evidence>
<dbReference type="SUPFAM" id="SSF53649">
    <property type="entry name" value="Alkaline phosphatase-like"/>
    <property type="match status" value="1"/>
</dbReference>
<dbReference type="Gene3D" id="3.40.720.10">
    <property type="entry name" value="Alkaline Phosphatase, subunit A"/>
    <property type="match status" value="1"/>
</dbReference>
<evidence type="ECO:0000256" key="1">
    <source>
        <dbReference type="ARBA" id="ARBA00008779"/>
    </source>
</evidence>
<reference evidence="4" key="1">
    <citation type="submission" date="2021-01" db="EMBL/GenBank/DDBJ databases">
        <title>Modified the classification status of verrucomicrobia.</title>
        <authorList>
            <person name="Feng X."/>
        </authorList>
    </citation>
    <scope>NUCLEOTIDE SEQUENCE</scope>
    <source>
        <strain evidence="4">KCTC 22201</strain>
    </source>
</reference>
<accession>A0A934VD83</accession>
<dbReference type="AlphaFoldDB" id="A0A934VD83"/>
<keyword evidence="5" id="KW-1185">Reference proteome</keyword>
<dbReference type="SUPFAM" id="SSF48371">
    <property type="entry name" value="ARM repeat"/>
    <property type="match status" value="1"/>
</dbReference>
<dbReference type="RefSeq" id="WP_200276298.1">
    <property type="nucleotide sequence ID" value="NZ_JAENII010000002.1"/>
</dbReference>
<dbReference type="CDD" id="cd16027">
    <property type="entry name" value="SGSH"/>
    <property type="match status" value="1"/>
</dbReference>